<dbReference type="PROSITE" id="PS51782">
    <property type="entry name" value="LYSM"/>
    <property type="match status" value="1"/>
</dbReference>
<dbReference type="Gene3D" id="3.10.350.10">
    <property type="entry name" value="LysM domain"/>
    <property type="match status" value="1"/>
</dbReference>
<dbReference type="EMBL" id="JAFIRA010000051">
    <property type="protein sequence ID" value="MCJ2544206.1"/>
    <property type="molecule type" value="Genomic_DNA"/>
</dbReference>
<comment type="caution">
    <text evidence="2">The sequence shown here is derived from an EMBL/GenBank/DDBJ whole genome shotgun (WGS) entry which is preliminary data.</text>
</comment>
<organism evidence="2 3">
    <name type="scientific">Thermostichus vulcanus str. 'Rupite'</name>
    <dbReference type="NCBI Taxonomy" id="2813851"/>
    <lineage>
        <taxon>Bacteria</taxon>
        <taxon>Bacillati</taxon>
        <taxon>Cyanobacteriota</taxon>
        <taxon>Cyanophyceae</taxon>
        <taxon>Thermostichales</taxon>
        <taxon>Thermostichaceae</taxon>
        <taxon>Thermostichus</taxon>
    </lineage>
</organism>
<dbReference type="Proteomes" id="UP000830835">
    <property type="component" value="Unassembled WGS sequence"/>
</dbReference>
<accession>A0ABT0CEJ3</accession>
<dbReference type="InterPro" id="IPR018392">
    <property type="entry name" value="LysM"/>
</dbReference>
<gene>
    <name evidence="2" type="ORF">JX360_15060</name>
</gene>
<proteinExistence type="predicted"/>
<protein>
    <submittedName>
        <fullName evidence="2">LysM peptidoglycan-binding domain-containing protein</fullName>
    </submittedName>
</protein>
<feature type="domain" description="LysM" evidence="1">
    <location>
        <begin position="36"/>
        <end position="53"/>
    </location>
</feature>
<reference evidence="2" key="1">
    <citation type="submission" date="2021-02" db="EMBL/GenBank/DDBJ databases">
        <title>The CRISPR/cas machinery reduction and long-range gene transfer in the hot spring cyanobacterium Synechococcus.</title>
        <authorList>
            <person name="Dvorak P."/>
            <person name="Jahodarova E."/>
            <person name="Hasler P."/>
            <person name="Poulickova A."/>
        </authorList>
    </citation>
    <scope>NUCLEOTIDE SEQUENCE</scope>
    <source>
        <strain evidence="2">Rupite</strain>
    </source>
</reference>
<dbReference type="RefSeq" id="WP_244352535.1">
    <property type="nucleotide sequence ID" value="NZ_JAFIRA010000051.1"/>
</dbReference>
<dbReference type="InterPro" id="IPR036779">
    <property type="entry name" value="LysM_dom_sf"/>
</dbReference>
<evidence type="ECO:0000313" key="2">
    <source>
        <dbReference type="EMBL" id="MCJ2544206.1"/>
    </source>
</evidence>
<evidence type="ECO:0000259" key="1">
    <source>
        <dbReference type="PROSITE" id="PS51782"/>
    </source>
</evidence>
<keyword evidence="3" id="KW-1185">Reference proteome</keyword>
<name>A0ABT0CEJ3_THEVL</name>
<evidence type="ECO:0000313" key="3">
    <source>
        <dbReference type="Proteomes" id="UP000830835"/>
    </source>
</evidence>
<dbReference type="CDD" id="cd00118">
    <property type="entry name" value="LysM"/>
    <property type="match status" value="1"/>
</dbReference>
<sequence>MLAEWAVQVAQGVAGVTEVDITGLQVTPASTQPTEEIYTVKSGDTLSAIVQRF</sequence>